<dbReference type="NCBIfam" id="TIGR00057">
    <property type="entry name" value="L-threonylcarbamoyladenylate synthase"/>
    <property type="match status" value="1"/>
</dbReference>
<dbReference type="GO" id="GO:0000049">
    <property type="term" value="F:tRNA binding"/>
    <property type="evidence" value="ECO:0007669"/>
    <property type="project" value="TreeGrafter"/>
</dbReference>
<dbReference type="Proteomes" id="UP000534783">
    <property type="component" value="Unassembled WGS sequence"/>
</dbReference>
<dbReference type="GO" id="GO:0003725">
    <property type="term" value="F:double-stranded RNA binding"/>
    <property type="evidence" value="ECO:0007669"/>
    <property type="project" value="InterPro"/>
</dbReference>
<dbReference type="RefSeq" id="WP_168059352.1">
    <property type="nucleotide sequence ID" value="NZ_VTOW01000002.1"/>
</dbReference>
<comment type="similarity">
    <text evidence="2">Belongs to the SUA5 family.</text>
</comment>
<dbReference type="InterPro" id="IPR017945">
    <property type="entry name" value="DHBP_synth_RibB-like_a/b_dom"/>
</dbReference>
<evidence type="ECO:0000313" key="14">
    <source>
        <dbReference type="Proteomes" id="UP000534783"/>
    </source>
</evidence>
<dbReference type="EC" id="2.7.7.87" evidence="3"/>
<dbReference type="GO" id="GO:0005524">
    <property type="term" value="F:ATP binding"/>
    <property type="evidence" value="ECO:0007669"/>
    <property type="project" value="UniProtKB-KW"/>
</dbReference>
<evidence type="ECO:0000313" key="13">
    <source>
        <dbReference type="EMBL" id="NKE71008.1"/>
    </source>
</evidence>
<evidence type="ECO:0000256" key="3">
    <source>
        <dbReference type="ARBA" id="ARBA00012584"/>
    </source>
</evidence>
<protein>
    <recommendedName>
        <fullName evidence="10">L-threonylcarbamoyladenylate synthase</fullName>
        <ecNumber evidence="3">2.7.7.87</ecNumber>
    </recommendedName>
    <alternativeName>
        <fullName evidence="10">L-threonylcarbamoyladenylate synthase</fullName>
    </alternativeName>
</protein>
<dbReference type="GO" id="GO:0005737">
    <property type="term" value="C:cytoplasm"/>
    <property type="evidence" value="ECO:0007669"/>
    <property type="project" value="UniProtKB-SubCell"/>
</dbReference>
<dbReference type="Pfam" id="PF01300">
    <property type="entry name" value="Sua5_yciO_yrdC"/>
    <property type="match status" value="1"/>
</dbReference>
<keyword evidence="5" id="KW-0808">Transferase</keyword>
<evidence type="ECO:0000256" key="10">
    <source>
        <dbReference type="ARBA" id="ARBA00029774"/>
    </source>
</evidence>
<comment type="catalytic activity">
    <reaction evidence="11">
        <text>L-threonine + hydrogencarbonate + ATP = L-threonylcarbamoyladenylate + diphosphate + H2O</text>
        <dbReference type="Rhea" id="RHEA:36407"/>
        <dbReference type="ChEBI" id="CHEBI:15377"/>
        <dbReference type="ChEBI" id="CHEBI:17544"/>
        <dbReference type="ChEBI" id="CHEBI:30616"/>
        <dbReference type="ChEBI" id="CHEBI:33019"/>
        <dbReference type="ChEBI" id="CHEBI:57926"/>
        <dbReference type="ChEBI" id="CHEBI:73682"/>
        <dbReference type="EC" id="2.7.7.87"/>
    </reaction>
</comment>
<dbReference type="Gene3D" id="3.90.870.10">
    <property type="entry name" value="DHBP synthase"/>
    <property type="match status" value="1"/>
</dbReference>
<keyword evidence="9" id="KW-0067">ATP-binding</keyword>
<gene>
    <name evidence="13" type="ORF">MNODULE_09685</name>
</gene>
<organism evidence="13 14">
    <name type="scientific">Candidatus Manganitrophus noduliformans</name>
    <dbReference type="NCBI Taxonomy" id="2606439"/>
    <lineage>
        <taxon>Bacteria</taxon>
        <taxon>Pseudomonadati</taxon>
        <taxon>Nitrospirota</taxon>
        <taxon>Nitrospiria</taxon>
        <taxon>Candidatus Troglogloeales</taxon>
        <taxon>Candidatus Manganitrophaceae</taxon>
        <taxon>Candidatus Manganitrophus</taxon>
    </lineage>
</organism>
<keyword evidence="6" id="KW-0819">tRNA processing</keyword>
<keyword evidence="7" id="KW-0548">Nucleotidyltransferase</keyword>
<proteinExistence type="inferred from homology"/>
<name>A0A7X6DPI7_9BACT</name>
<keyword evidence="4" id="KW-0963">Cytoplasm</keyword>
<dbReference type="PANTHER" id="PTHR17490:SF16">
    <property type="entry name" value="THREONYLCARBAMOYL-AMP SYNTHASE"/>
    <property type="match status" value="1"/>
</dbReference>
<evidence type="ECO:0000256" key="8">
    <source>
        <dbReference type="ARBA" id="ARBA00022741"/>
    </source>
</evidence>
<dbReference type="EMBL" id="VTOW01000002">
    <property type="protein sequence ID" value="NKE71008.1"/>
    <property type="molecule type" value="Genomic_DNA"/>
</dbReference>
<accession>A0A7X6DPI7</accession>
<dbReference type="GO" id="GO:0008033">
    <property type="term" value="P:tRNA processing"/>
    <property type="evidence" value="ECO:0007669"/>
    <property type="project" value="UniProtKB-KW"/>
</dbReference>
<dbReference type="InterPro" id="IPR050156">
    <property type="entry name" value="TC-AMP_synthase_SUA5"/>
</dbReference>
<evidence type="ECO:0000256" key="7">
    <source>
        <dbReference type="ARBA" id="ARBA00022695"/>
    </source>
</evidence>
<evidence type="ECO:0000256" key="5">
    <source>
        <dbReference type="ARBA" id="ARBA00022679"/>
    </source>
</evidence>
<dbReference type="PANTHER" id="PTHR17490">
    <property type="entry name" value="SUA5"/>
    <property type="match status" value="1"/>
</dbReference>
<feature type="domain" description="YrdC-like" evidence="12">
    <location>
        <begin position="14"/>
        <end position="199"/>
    </location>
</feature>
<evidence type="ECO:0000259" key="12">
    <source>
        <dbReference type="PROSITE" id="PS51163"/>
    </source>
</evidence>
<evidence type="ECO:0000256" key="11">
    <source>
        <dbReference type="ARBA" id="ARBA00048366"/>
    </source>
</evidence>
<evidence type="ECO:0000256" key="1">
    <source>
        <dbReference type="ARBA" id="ARBA00004496"/>
    </source>
</evidence>
<comment type="caution">
    <text evidence="13">The sequence shown here is derived from an EMBL/GenBank/DDBJ whole genome shotgun (WGS) entry which is preliminary data.</text>
</comment>
<dbReference type="SUPFAM" id="SSF55821">
    <property type="entry name" value="YrdC/RibB"/>
    <property type="match status" value="1"/>
</dbReference>
<dbReference type="AlphaFoldDB" id="A0A7X6DPI7"/>
<comment type="subcellular location">
    <subcellularLocation>
        <location evidence="1">Cytoplasm</location>
    </subcellularLocation>
</comment>
<dbReference type="GO" id="GO:0006450">
    <property type="term" value="P:regulation of translational fidelity"/>
    <property type="evidence" value="ECO:0007669"/>
    <property type="project" value="TreeGrafter"/>
</dbReference>
<reference evidence="13 14" key="1">
    <citation type="journal article" date="2020" name="Nature">
        <title>Bacterial chemolithoautotrophy via manganese oxidation.</title>
        <authorList>
            <person name="Yu H."/>
            <person name="Leadbetter J.R."/>
        </authorList>
    </citation>
    <scope>NUCLEOTIDE SEQUENCE [LARGE SCALE GENOMIC DNA]</scope>
    <source>
        <strain evidence="13 14">Mn-1</strain>
    </source>
</reference>
<evidence type="ECO:0000256" key="2">
    <source>
        <dbReference type="ARBA" id="ARBA00007663"/>
    </source>
</evidence>
<keyword evidence="14" id="KW-1185">Reference proteome</keyword>
<keyword evidence="8" id="KW-0547">Nucleotide-binding</keyword>
<dbReference type="InterPro" id="IPR006070">
    <property type="entry name" value="Sua5-like_dom"/>
</dbReference>
<sequence>MKKVIPIDPDDPDSSLLSDAAALIRKGGVVAIPTDTFYGLAANPFDSQVVSRLFDIKGRDASKPILLLISRLEMLPSLVEEISPLAEKVMARFWPGPLTLIFKASKRLPDLLTGGTGTIGIRFPKAVLPVHLIDRVGFPITATSANRSGEPSPASAQEVARALGASLDGILDGGPCSTLPSTVLDVTTSEPNLLREGRVSAEELAPFIAKE</sequence>
<dbReference type="PROSITE" id="PS51163">
    <property type="entry name" value="YRDC"/>
    <property type="match status" value="1"/>
</dbReference>
<evidence type="ECO:0000256" key="9">
    <source>
        <dbReference type="ARBA" id="ARBA00022840"/>
    </source>
</evidence>
<dbReference type="GO" id="GO:0061710">
    <property type="term" value="F:L-threonylcarbamoyladenylate synthase"/>
    <property type="evidence" value="ECO:0007669"/>
    <property type="project" value="UniProtKB-EC"/>
</dbReference>
<evidence type="ECO:0000256" key="4">
    <source>
        <dbReference type="ARBA" id="ARBA00022490"/>
    </source>
</evidence>
<evidence type="ECO:0000256" key="6">
    <source>
        <dbReference type="ARBA" id="ARBA00022694"/>
    </source>
</evidence>